<dbReference type="PATRIC" id="fig|272562.8.peg.297"/>
<dbReference type="KEGG" id="cac:CA_C0113"/>
<dbReference type="Pfam" id="PF00455">
    <property type="entry name" value="DeoRC"/>
    <property type="match status" value="1"/>
</dbReference>
<protein>
    <submittedName>
        <fullName evidence="4">Transcriptional regulator of sugar metabolism</fullName>
    </submittedName>
</protein>
<accession>Q97MS8</accession>
<sequence length="253" mass="28813">MFARERYDTILNILNREGKVIVKDLSSKFNVTEDCIRKDLRYLENNNFLKRTYGGAIPIRKTAHYNKISDRRNANVKEKLIIAKKAFDLIEDDETIFLDISTTNIMLAEFLSKSDKKVTVITNMIDIISVLNMENNIKVISTGGVLSKDLNGYACSMTIDVISNYKFNKAFIGSCGVDLYDNSVTTFEVEDGNTKKAIMRNSKVVYLVMDNSKFYFGGTYKFAHFEDIDVIITDKVPSEQILGIMKKNDVDII</sequence>
<dbReference type="Gene3D" id="1.10.10.10">
    <property type="entry name" value="Winged helix-like DNA-binding domain superfamily/Winged helix DNA-binding domain"/>
    <property type="match status" value="1"/>
</dbReference>
<organism evidence="4 5">
    <name type="scientific">Clostridium acetobutylicum (strain ATCC 824 / DSM 792 / JCM 1419 / IAM 19013 / LMG 5710 / NBRC 13948 / NRRL B-527 / VKM B-1787 / 2291 / W)</name>
    <dbReference type="NCBI Taxonomy" id="272562"/>
    <lineage>
        <taxon>Bacteria</taxon>
        <taxon>Bacillati</taxon>
        <taxon>Bacillota</taxon>
        <taxon>Clostridia</taxon>
        <taxon>Eubacteriales</taxon>
        <taxon>Clostridiaceae</taxon>
        <taxon>Clostridium</taxon>
    </lineage>
</organism>
<evidence type="ECO:0000256" key="2">
    <source>
        <dbReference type="ARBA" id="ARBA00023163"/>
    </source>
</evidence>
<dbReference type="InterPro" id="IPR001034">
    <property type="entry name" value="DeoR_HTH"/>
</dbReference>
<dbReference type="SMART" id="SM00420">
    <property type="entry name" value="HTH_DEOR"/>
    <property type="match status" value="1"/>
</dbReference>
<dbReference type="InterPro" id="IPR050313">
    <property type="entry name" value="Carb_Metab_HTH_regulators"/>
</dbReference>
<dbReference type="PIR" id="G96913">
    <property type="entry name" value="G96913"/>
</dbReference>
<dbReference type="InterPro" id="IPR036388">
    <property type="entry name" value="WH-like_DNA-bd_sf"/>
</dbReference>
<dbReference type="EMBL" id="AE001437">
    <property type="protein sequence ID" value="AAK78098.1"/>
    <property type="molecule type" value="Genomic_DNA"/>
</dbReference>
<evidence type="ECO:0000313" key="4">
    <source>
        <dbReference type="EMBL" id="AAK78098.1"/>
    </source>
</evidence>
<dbReference type="PROSITE" id="PS51000">
    <property type="entry name" value="HTH_DEOR_2"/>
    <property type="match status" value="1"/>
</dbReference>
<keyword evidence="2" id="KW-0804">Transcription</keyword>
<dbReference type="RefSeq" id="WP_010963440.1">
    <property type="nucleotide sequence ID" value="NC_003030.1"/>
</dbReference>
<dbReference type="InterPro" id="IPR036390">
    <property type="entry name" value="WH_DNA-bd_sf"/>
</dbReference>
<dbReference type="GeneID" id="44996595"/>
<dbReference type="SUPFAM" id="SSF100950">
    <property type="entry name" value="NagB/RpiA/CoA transferase-like"/>
    <property type="match status" value="1"/>
</dbReference>
<dbReference type="HOGENOM" id="CLU_060699_1_4_9"/>
<dbReference type="Pfam" id="PF08220">
    <property type="entry name" value="HTH_DeoR"/>
    <property type="match status" value="1"/>
</dbReference>
<proteinExistence type="predicted"/>
<dbReference type="PANTHER" id="PTHR30363">
    <property type="entry name" value="HTH-TYPE TRANSCRIPTIONAL REGULATOR SRLR-RELATED"/>
    <property type="match status" value="1"/>
</dbReference>
<dbReference type="GO" id="GO:0003700">
    <property type="term" value="F:DNA-binding transcription factor activity"/>
    <property type="evidence" value="ECO:0007669"/>
    <property type="project" value="InterPro"/>
</dbReference>
<dbReference type="SMART" id="SM01134">
    <property type="entry name" value="DeoRC"/>
    <property type="match status" value="1"/>
</dbReference>
<dbReference type="eggNOG" id="COG1349">
    <property type="taxonomic scope" value="Bacteria"/>
</dbReference>
<dbReference type="InterPro" id="IPR014036">
    <property type="entry name" value="DeoR-like_C"/>
</dbReference>
<dbReference type="InterPro" id="IPR037171">
    <property type="entry name" value="NagB/RpiA_transferase-like"/>
</dbReference>
<dbReference type="SUPFAM" id="SSF46785">
    <property type="entry name" value="Winged helix' DNA-binding domain"/>
    <property type="match status" value="1"/>
</dbReference>
<dbReference type="OrthoDB" id="9797223at2"/>
<keyword evidence="5" id="KW-1185">Reference proteome</keyword>
<dbReference type="DNASU" id="1116296"/>
<dbReference type="PANTHER" id="PTHR30363:SF44">
    <property type="entry name" value="AGA OPERON TRANSCRIPTIONAL REPRESSOR-RELATED"/>
    <property type="match status" value="1"/>
</dbReference>
<feature type="domain" description="HTH deoR-type" evidence="3">
    <location>
        <begin position="3"/>
        <end position="58"/>
    </location>
</feature>
<evidence type="ECO:0000256" key="1">
    <source>
        <dbReference type="ARBA" id="ARBA00023015"/>
    </source>
</evidence>
<keyword evidence="1" id="KW-0805">Transcription regulation</keyword>
<dbReference type="STRING" id="272562.CA_C0113"/>
<dbReference type="Proteomes" id="UP000000814">
    <property type="component" value="Chromosome"/>
</dbReference>
<dbReference type="AlphaFoldDB" id="Q97MS8"/>
<evidence type="ECO:0000259" key="3">
    <source>
        <dbReference type="PROSITE" id="PS51000"/>
    </source>
</evidence>
<evidence type="ECO:0000313" key="5">
    <source>
        <dbReference type="Proteomes" id="UP000000814"/>
    </source>
</evidence>
<name>Q97MS8_CLOAB</name>
<gene>
    <name evidence="4" type="ordered locus">CA_C0113</name>
</gene>
<reference evidence="4 5" key="1">
    <citation type="journal article" date="2001" name="J. Bacteriol.">
        <title>Genome sequence and comparative analysis of the solvent-producing bacterium Clostridium acetobutylicum.</title>
        <authorList>
            <person name="Nolling J."/>
            <person name="Breton G."/>
            <person name="Omelchenko M.V."/>
            <person name="Makarova K.S."/>
            <person name="Zeng Q."/>
            <person name="Gibson R."/>
            <person name="Lee H.M."/>
            <person name="Dubois J."/>
            <person name="Qiu D."/>
            <person name="Hitti J."/>
            <person name="Wolf Y.I."/>
            <person name="Tatusov R.L."/>
            <person name="Sabathe F."/>
            <person name="Doucette-Stamm L."/>
            <person name="Soucaille P."/>
            <person name="Daly M.J."/>
            <person name="Bennett G.N."/>
            <person name="Koonin E.V."/>
            <person name="Smith D.R."/>
        </authorList>
    </citation>
    <scope>NUCLEOTIDE SEQUENCE [LARGE SCALE GENOMIC DNA]</scope>
    <source>
        <strain evidence="5">ATCC 824 / DSM 792 / JCM 1419 / LMG 5710 / VKM B-1787</strain>
    </source>
</reference>